<reference evidence="19 20" key="1">
    <citation type="submission" date="2020-08" db="EMBL/GenBank/DDBJ databases">
        <title>Sequencing the genomes of 1000 actinobacteria strains.</title>
        <authorList>
            <person name="Klenk H.-P."/>
        </authorList>
    </citation>
    <scope>NUCLEOTIDE SEQUENCE [LARGE SCALE GENOMIC DNA]</scope>
    <source>
        <strain evidence="19 20">DSM 23040</strain>
    </source>
</reference>
<evidence type="ECO:0000256" key="17">
    <source>
        <dbReference type="SAM" id="MobiDB-lite"/>
    </source>
</evidence>
<evidence type="ECO:0000256" key="9">
    <source>
        <dbReference type="ARBA" id="ARBA00022833"/>
    </source>
</evidence>
<dbReference type="InterPro" id="IPR041552">
    <property type="entry name" value="UvrA_DNA-bd"/>
</dbReference>
<evidence type="ECO:0000256" key="6">
    <source>
        <dbReference type="ARBA" id="ARBA00022763"/>
    </source>
</evidence>
<evidence type="ECO:0000256" key="11">
    <source>
        <dbReference type="ARBA" id="ARBA00022881"/>
    </source>
</evidence>
<dbReference type="GO" id="GO:0005524">
    <property type="term" value="F:ATP binding"/>
    <property type="evidence" value="ECO:0007669"/>
    <property type="project" value="UniProtKB-KW"/>
</dbReference>
<evidence type="ECO:0000313" key="20">
    <source>
        <dbReference type="Proteomes" id="UP000568050"/>
    </source>
</evidence>
<dbReference type="PANTHER" id="PTHR43152:SF1">
    <property type="entry name" value="UVRA PROTEIN"/>
    <property type="match status" value="1"/>
</dbReference>
<dbReference type="Gene3D" id="3.40.50.300">
    <property type="entry name" value="P-loop containing nucleotide triphosphate hydrolases"/>
    <property type="match status" value="2"/>
</dbReference>
<feature type="domain" description="ABC transporter" evidence="18">
    <location>
        <begin position="473"/>
        <end position="809"/>
    </location>
</feature>
<dbReference type="GO" id="GO:0016887">
    <property type="term" value="F:ATP hydrolysis activity"/>
    <property type="evidence" value="ECO:0007669"/>
    <property type="project" value="InterPro"/>
</dbReference>
<protein>
    <recommendedName>
        <fullName evidence="15">UvrABC system protein A</fullName>
    </recommendedName>
    <alternativeName>
        <fullName evidence="16">Excinuclease ABC subunit A</fullName>
    </alternativeName>
</protein>
<evidence type="ECO:0000256" key="15">
    <source>
        <dbReference type="ARBA" id="ARBA00039316"/>
    </source>
</evidence>
<dbReference type="EMBL" id="JACHWP010000003">
    <property type="protein sequence ID" value="MBB3023262.1"/>
    <property type="molecule type" value="Genomic_DNA"/>
</dbReference>
<evidence type="ECO:0000313" key="19">
    <source>
        <dbReference type="EMBL" id="MBB3023262.1"/>
    </source>
</evidence>
<evidence type="ECO:0000256" key="1">
    <source>
        <dbReference type="ARBA" id="ARBA00004496"/>
    </source>
</evidence>
<evidence type="ECO:0000256" key="3">
    <source>
        <dbReference type="ARBA" id="ARBA00022723"/>
    </source>
</evidence>
<dbReference type="PROSITE" id="PS50893">
    <property type="entry name" value="ABC_TRANSPORTER_2"/>
    <property type="match status" value="1"/>
</dbReference>
<dbReference type="InterPro" id="IPR003593">
    <property type="entry name" value="AAA+_ATPase"/>
</dbReference>
<feature type="region of interest" description="Disordered" evidence="17">
    <location>
        <begin position="527"/>
        <end position="557"/>
    </location>
</feature>
<dbReference type="SMART" id="SM00382">
    <property type="entry name" value="AAA"/>
    <property type="match status" value="2"/>
</dbReference>
<keyword evidence="2" id="KW-0963">Cytoplasm</keyword>
<name>A0A839QT72_9MICO</name>
<dbReference type="Gene3D" id="1.20.1580.10">
    <property type="entry name" value="ABC transporter ATPase like domain"/>
    <property type="match status" value="2"/>
</dbReference>
<dbReference type="GO" id="GO:0004518">
    <property type="term" value="F:nuclease activity"/>
    <property type="evidence" value="ECO:0007669"/>
    <property type="project" value="UniProtKB-KW"/>
</dbReference>
<dbReference type="Gene3D" id="1.10.8.280">
    <property type="entry name" value="ABC transporter ATPase domain-like"/>
    <property type="match status" value="1"/>
</dbReference>
<comment type="subcellular location">
    <subcellularLocation>
        <location evidence="1">Cytoplasm</location>
    </subcellularLocation>
</comment>
<evidence type="ECO:0000256" key="12">
    <source>
        <dbReference type="ARBA" id="ARBA00023125"/>
    </source>
</evidence>
<dbReference type="InterPro" id="IPR003439">
    <property type="entry name" value="ABC_transporter-like_ATP-bd"/>
</dbReference>
<comment type="similarity">
    <text evidence="14">Belongs to the ABC transporter superfamily. UvrA family.</text>
</comment>
<dbReference type="Proteomes" id="UP000568050">
    <property type="component" value="Unassembled WGS sequence"/>
</dbReference>
<gene>
    <name evidence="19" type="ORF">FHX50_001547</name>
</gene>
<evidence type="ECO:0000256" key="7">
    <source>
        <dbReference type="ARBA" id="ARBA00022769"/>
    </source>
</evidence>
<accession>A0A839QT72</accession>
<keyword evidence="6" id="KW-0227">DNA damage</keyword>
<dbReference type="PROSITE" id="PS00211">
    <property type="entry name" value="ABC_TRANSPORTER_1"/>
    <property type="match status" value="1"/>
</dbReference>
<evidence type="ECO:0000256" key="16">
    <source>
        <dbReference type="ARBA" id="ARBA00042156"/>
    </source>
</evidence>
<keyword evidence="20" id="KW-1185">Reference proteome</keyword>
<keyword evidence="4" id="KW-0677">Repeat</keyword>
<dbReference type="GO" id="GO:0008270">
    <property type="term" value="F:zinc ion binding"/>
    <property type="evidence" value="ECO:0007669"/>
    <property type="project" value="UniProtKB-KW"/>
</dbReference>
<keyword evidence="9" id="KW-0862">Zinc</keyword>
<organism evidence="19 20">
    <name type="scientific">Helcobacillus massiliensis</name>
    <dbReference type="NCBI Taxonomy" id="521392"/>
    <lineage>
        <taxon>Bacteria</taxon>
        <taxon>Bacillati</taxon>
        <taxon>Actinomycetota</taxon>
        <taxon>Actinomycetes</taxon>
        <taxon>Micrococcales</taxon>
        <taxon>Dermabacteraceae</taxon>
        <taxon>Helcobacillus</taxon>
    </lineage>
</organism>
<dbReference type="GO" id="GO:0003677">
    <property type="term" value="F:DNA binding"/>
    <property type="evidence" value="ECO:0007669"/>
    <property type="project" value="UniProtKB-KW"/>
</dbReference>
<evidence type="ECO:0000259" key="18">
    <source>
        <dbReference type="PROSITE" id="PS50893"/>
    </source>
</evidence>
<evidence type="ECO:0000256" key="5">
    <source>
        <dbReference type="ARBA" id="ARBA00022741"/>
    </source>
</evidence>
<dbReference type="AlphaFoldDB" id="A0A839QT72"/>
<keyword evidence="5" id="KW-0547">Nucleotide-binding</keyword>
<comment type="caution">
    <text evidence="19">The sequence shown here is derived from an EMBL/GenBank/DDBJ whole genome shotgun (WGS) entry which is preliminary data.</text>
</comment>
<evidence type="ECO:0000256" key="10">
    <source>
        <dbReference type="ARBA" id="ARBA00022840"/>
    </source>
</evidence>
<evidence type="ECO:0000256" key="2">
    <source>
        <dbReference type="ARBA" id="ARBA00022490"/>
    </source>
</evidence>
<dbReference type="PANTHER" id="PTHR43152">
    <property type="entry name" value="UVRABC SYSTEM PROTEIN A"/>
    <property type="match status" value="1"/>
</dbReference>
<dbReference type="InterPro" id="IPR017871">
    <property type="entry name" value="ABC_transporter-like_CS"/>
</dbReference>
<dbReference type="InterPro" id="IPR027417">
    <property type="entry name" value="P-loop_NTPase"/>
</dbReference>
<keyword evidence="11" id="KW-0267">Excision nuclease</keyword>
<dbReference type="Pfam" id="PF00005">
    <property type="entry name" value="ABC_tran"/>
    <property type="match status" value="1"/>
</dbReference>
<dbReference type="SUPFAM" id="SSF52540">
    <property type="entry name" value="P-loop containing nucleoside triphosphate hydrolases"/>
    <property type="match status" value="2"/>
</dbReference>
<dbReference type="Pfam" id="PF17755">
    <property type="entry name" value="UvrA_DNA-bind"/>
    <property type="match status" value="1"/>
</dbReference>
<keyword evidence="8" id="KW-0863">Zinc-finger</keyword>
<keyword evidence="10" id="KW-0067">ATP-binding</keyword>
<evidence type="ECO:0000256" key="14">
    <source>
        <dbReference type="ARBA" id="ARBA00038000"/>
    </source>
</evidence>
<evidence type="ECO:0000256" key="8">
    <source>
        <dbReference type="ARBA" id="ARBA00022771"/>
    </source>
</evidence>
<dbReference type="GO" id="GO:0005737">
    <property type="term" value="C:cytoplasm"/>
    <property type="evidence" value="ECO:0007669"/>
    <property type="project" value="UniProtKB-SubCell"/>
</dbReference>
<keyword evidence="7" id="KW-0228">DNA excision</keyword>
<evidence type="ECO:0000256" key="13">
    <source>
        <dbReference type="ARBA" id="ARBA00023204"/>
    </source>
</evidence>
<sequence length="810" mass="86576">MSDLVRVRDAHLHNLRHVNVDFPRGKVVAFTGVSGSGKSSLAFGTVHGESQRRYLESVAPFARRLIGSAVDPQVEHIDGIPPTVALEQRTAAGGARSTVGTLTNLSNSIRLLFSRVGTHPDGLQLYSDSFSPNTAEGQCPRCHGAGYLMEPTESSMVPDPTLSIMDGAIASWPGAWQGKNFRDILAVLGVDVHAPWQDLPQDTRDWVLFTDETPVVTVTPERSPSQTQRTYQGQWMSAADHLKKSAANSKSEHTRARALKHMNRSTCPDCRGHRLTPEALRFRYLNRSIVGMTAMPLEDLRALLTDRAERAGDPTTPQEEAERILLPTVLPVLDAVTGLGLGHLSMDRQARTLSTGELQRLRLAALLRSGLFGVAYVLDEPSAGLHPSEKGILQDLFTDFIEQGNSVLIVEHDMSLVAQADWIVDVGPCAGEGGGEVLFSGPTDELESVGASQTARYLGAEKPQPTGPGDARAAAGELVITGASARTLQNVTVRVPLGTLTAITGRSGAGKTTLLTEVIGRALSENVRTTVNDDDPADAADPVGPDTDDSAPVLGGVTGADRVNRLVHITQKPIGRTPRSCLATYTGLFDRVRQLFAGTEEAKRRGWGVGRFSYNSPEGRCPDCSGVGQIEVELIFLPGSFTTCPTCHGQRYAPDTLDVQWNGLTIADVLALTVDDAVEVFAEDQRVARALRALQAIGLGYLRLGQSATELSGGEAQRIKLATELQRTARGRTVYLMDEPTTGLHPADVDLLVAELNRLVDAGATVIVVEHDMRVVAGCDHVIDLDAGRIVAEGTPAVVAASGTATGDCL</sequence>
<keyword evidence="12" id="KW-0238">DNA-binding</keyword>
<keyword evidence="13" id="KW-0234">DNA repair</keyword>
<dbReference type="GO" id="GO:0006281">
    <property type="term" value="P:DNA repair"/>
    <property type="evidence" value="ECO:0007669"/>
    <property type="project" value="UniProtKB-KW"/>
</dbReference>
<dbReference type="RefSeq" id="WP_183376276.1">
    <property type="nucleotide sequence ID" value="NZ_CBCSFZ010000070.1"/>
</dbReference>
<proteinExistence type="inferred from homology"/>
<keyword evidence="3" id="KW-0479">Metal-binding</keyword>
<evidence type="ECO:0000256" key="4">
    <source>
        <dbReference type="ARBA" id="ARBA00022737"/>
    </source>
</evidence>